<evidence type="ECO:0000313" key="5">
    <source>
        <dbReference type="Proteomes" id="UP000539642"/>
    </source>
</evidence>
<dbReference type="AlphaFoldDB" id="A0A840UPP6"/>
<dbReference type="SUPFAM" id="SSF53383">
    <property type="entry name" value="PLP-dependent transferases"/>
    <property type="match status" value="1"/>
</dbReference>
<dbReference type="InterPro" id="IPR049315">
    <property type="entry name" value="GDC-P_N"/>
</dbReference>
<dbReference type="PANTHER" id="PTHR42806:SF1">
    <property type="entry name" value="GLYCINE DEHYDROGENASE (DECARBOXYLATING)"/>
    <property type="match status" value="1"/>
</dbReference>
<evidence type="ECO:0000256" key="1">
    <source>
        <dbReference type="ARBA" id="ARBA00023002"/>
    </source>
</evidence>
<dbReference type="GO" id="GO:0009116">
    <property type="term" value="P:nucleoside metabolic process"/>
    <property type="evidence" value="ECO:0007669"/>
    <property type="project" value="InterPro"/>
</dbReference>
<gene>
    <name evidence="2" type="primary">gcvPA</name>
    <name evidence="4" type="ORF">HNQ81_000526</name>
</gene>
<dbReference type="EMBL" id="JACHEO010000002">
    <property type="protein sequence ID" value="MBB5346816.1"/>
    <property type="molecule type" value="Genomic_DNA"/>
</dbReference>
<evidence type="ECO:0000313" key="4">
    <source>
        <dbReference type="EMBL" id="MBB5346816.1"/>
    </source>
</evidence>
<dbReference type="Pfam" id="PF02347">
    <property type="entry name" value="GDC-P"/>
    <property type="match status" value="1"/>
</dbReference>
<evidence type="ECO:0000256" key="2">
    <source>
        <dbReference type="HAMAP-Rule" id="MF_00712"/>
    </source>
</evidence>
<comment type="subunit">
    <text evidence="2">The glycine cleavage system is composed of four proteins: P, T, L and H. In this organism, the P 'protein' is a heterodimer of two subunits.</text>
</comment>
<dbReference type="EC" id="1.4.4.2" evidence="2"/>
<keyword evidence="5" id="KW-1185">Reference proteome</keyword>
<comment type="function">
    <text evidence="2">The glycine cleavage system catalyzes the degradation of glycine. The P protein binds the alpha-amino group of glycine through its pyridoxal phosphate cofactor; CO(2) is released and the remaining methylamine moiety is then transferred to the lipoamide cofactor of the H protein.</text>
</comment>
<comment type="caution">
    <text evidence="4">The sequence shown here is derived from an EMBL/GenBank/DDBJ whole genome shotgun (WGS) entry which is preliminary data.</text>
</comment>
<accession>A0A840UPP6</accession>
<dbReference type="PIRSF" id="PIRSF006815">
    <property type="entry name" value="GcvPA"/>
    <property type="match status" value="1"/>
</dbReference>
<dbReference type="InterPro" id="IPR015424">
    <property type="entry name" value="PyrdxlP-dep_Trfase"/>
</dbReference>
<reference evidence="4 5" key="1">
    <citation type="submission" date="2020-08" db="EMBL/GenBank/DDBJ databases">
        <title>Genomic Encyclopedia of Type Strains, Phase IV (KMG-IV): sequencing the most valuable type-strain genomes for metagenomic binning, comparative biology and taxonomic classification.</title>
        <authorList>
            <person name="Goeker M."/>
        </authorList>
    </citation>
    <scope>NUCLEOTIDE SEQUENCE [LARGE SCALE GENOMIC DNA]</scope>
    <source>
        <strain evidence="4 5">DSM 28570</strain>
    </source>
</reference>
<evidence type="ECO:0000259" key="3">
    <source>
        <dbReference type="Pfam" id="PF02347"/>
    </source>
</evidence>
<dbReference type="Gene3D" id="3.40.640.10">
    <property type="entry name" value="Type I PLP-dependent aspartate aminotransferase-like (Major domain)"/>
    <property type="match status" value="1"/>
</dbReference>
<dbReference type="InterPro" id="IPR015422">
    <property type="entry name" value="PyrdxlP-dep_Trfase_small"/>
</dbReference>
<keyword evidence="1 2" id="KW-0560">Oxidoreductase</keyword>
<comment type="similarity">
    <text evidence="2">Belongs to the GcvP family. N-terminal subunit subfamily.</text>
</comment>
<organism evidence="4 5">
    <name type="scientific">Desulfoprunum benzoelyticum</name>
    <dbReference type="NCBI Taxonomy" id="1506996"/>
    <lineage>
        <taxon>Bacteria</taxon>
        <taxon>Pseudomonadati</taxon>
        <taxon>Thermodesulfobacteriota</taxon>
        <taxon>Desulfobulbia</taxon>
        <taxon>Desulfobulbales</taxon>
        <taxon>Desulfobulbaceae</taxon>
        <taxon>Desulfoprunum</taxon>
    </lineage>
</organism>
<dbReference type="Proteomes" id="UP000539642">
    <property type="component" value="Unassembled WGS sequence"/>
</dbReference>
<name>A0A840UPP6_9BACT</name>
<protein>
    <recommendedName>
        <fullName evidence="2">Probable glycine dehydrogenase (decarboxylating) subunit 1</fullName>
        <ecNumber evidence="2">1.4.4.2</ecNumber>
    </recommendedName>
    <alternativeName>
        <fullName evidence="2">Glycine cleavage system P-protein subunit 1</fullName>
    </alternativeName>
    <alternativeName>
        <fullName evidence="2">Glycine decarboxylase subunit 1</fullName>
    </alternativeName>
    <alternativeName>
        <fullName evidence="2">Glycine dehydrogenase (aminomethyl-transferring) subunit 1</fullName>
    </alternativeName>
</protein>
<comment type="catalytic activity">
    <reaction evidence="2">
        <text>N(6)-[(R)-lipoyl]-L-lysyl-[glycine-cleavage complex H protein] + glycine + H(+) = N(6)-[(R)-S(8)-aminomethyldihydrolipoyl]-L-lysyl-[glycine-cleavage complex H protein] + CO2</text>
        <dbReference type="Rhea" id="RHEA:24304"/>
        <dbReference type="Rhea" id="RHEA-COMP:10494"/>
        <dbReference type="Rhea" id="RHEA-COMP:10495"/>
        <dbReference type="ChEBI" id="CHEBI:15378"/>
        <dbReference type="ChEBI" id="CHEBI:16526"/>
        <dbReference type="ChEBI" id="CHEBI:57305"/>
        <dbReference type="ChEBI" id="CHEBI:83099"/>
        <dbReference type="ChEBI" id="CHEBI:83143"/>
        <dbReference type="EC" id="1.4.4.2"/>
    </reaction>
</comment>
<dbReference type="GO" id="GO:0019464">
    <property type="term" value="P:glycine decarboxylation via glycine cleavage system"/>
    <property type="evidence" value="ECO:0007669"/>
    <property type="project" value="UniProtKB-UniRule"/>
</dbReference>
<dbReference type="Gene3D" id="3.90.1150.10">
    <property type="entry name" value="Aspartate Aminotransferase, domain 1"/>
    <property type="match status" value="1"/>
</dbReference>
<dbReference type="InterPro" id="IPR023010">
    <property type="entry name" value="GcvPA"/>
</dbReference>
<dbReference type="HAMAP" id="MF_00712">
    <property type="entry name" value="GcvPA"/>
    <property type="match status" value="1"/>
</dbReference>
<dbReference type="PANTHER" id="PTHR42806">
    <property type="entry name" value="GLYCINE CLEAVAGE SYSTEM P-PROTEIN"/>
    <property type="match status" value="1"/>
</dbReference>
<dbReference type="InterPro" id="IPR015421">
    <property type="entry name" value="PyrdxlP-dep_Trfase_major"/>
</dbReference>
<sequence>MRYLPHTPEEIREMLAAIGRSDLDDLFISIPADCRCDGVIAVPAALTEWQLSDLMRDIAATMTVRPDHCVLVGAGRYHHHIPEIVRSLAGRSEFLTSYTPYQPEMAQGTLQGIFEYQTLTARLLGLDVANASLYDGASALAEGLLMGLRIVKRSRRVAVSTAVHPHYREVVRSYLRPTGYEIIDLPFGADGRTDLSLLQGIDGLAAVALQSPNFFGVVEDLARAADPVHDAGALLVTAFTEPLAYGLYRNPGQDGADIACGEGQSLGLPVSFGGAALGMFACRGEFVRSMPGRLVGETVDCEGRRGYVLTLSTREQHIRREKATSNICSNQGLCALTTAIYMAALGGGGLRQLARQNYDRSEYLKAGLVGAGAELVFGGPTFNEFVLRFGDDFAPVRQRLQERGIVAGIELGASYPQLADCWLFCVTEKAMKRDLDTVISEVRP</sequence>
<feature type="domain" description="Glycine cleavage system P-protein N-terminal" evidence="3">
    <location>
        <begin position="1"/>
        <end position="440"/>
    </location>
</feature>
<dbReference type="NCBIfam" id="NF001696">
    <property type="entry name" value="PRK00451.1"/>
    <property type="match status" value="1"/>
</dbReference>
<dbReference type="GO" id="GO:0004375">
    <property type="term" value="F:glycine dehydrogenase (decarboxylating) activity"/>
    <property type="evidence" value="ECO:0007669"/>
    <property type="project" value="UniProtKB-EC"/>
</dbReference>
<dbReference type="RefSeq" id="WP_183348045.1">
    <property type="nucleotide sequence ID" value="NZ_JACHEO010000002.1"/>
</dbReference>
<proteinExistence type="inferred from homology"/>